<proteinExistence type="predicted"/>
<feature type="region of interest" description="Disordered" evidence="1">
    <location>
        <begin position="330"/>
        <end position="356"/>
    </location>
</feature>
<dbReference type="EMBL" id="JABSTV010001248">
    <property type="protein sequence ID" value="KAH7967704.1"/>
    <property type="molecule type" value="Genomic_DNA"/>
</dbReference>
<organism evidence="2 3">
    <name type="scientific">Rhipicephalus sanguineus</name>
    <name type="common">Brown dog tick</name>
    <name type="synonym">Ixodes sanguineus</name>
    <dbReference type="NCBI Taxonomy" id="34632"/>
    <lineage>
        <taxon>Eukaryota</taxon>
        <taxon>Metazoa</taxon>
        <taxon>Ecdysozoa</taxon>
        <taxon>Arthropoda</taxon>
        <taxon>Chelicerata</taxon>
        <taxon>Arachnida</taxon>
        <taxon>Acari</taxon>
        <taxon>Parasitiformes</taxon>
        <taxon>Ixodida</taxon>
        <taxon>Ixodoidea</taxon>
        <taxon>Ixodidae</taxon>
        <taxon>Rhipicephalinae</taxon>
        <taxon>Rhipicephalus</taxon>
        <taxon>Rhipicephalus</taxon>
    </lineage>
</organism>
<feature type="compositionally biased region" description="Polar residues" evidence="1">
    <location>
        <begin position="101"/>
        <end position="112"/>
    </location>
</feature>
<feature type="compositionally biased region" description="Low complexity" evidence="1">
    <location>
        <begin position="66"/>
        <end position="77"/>
    </location>
</feature>
<sequence>MKKVSIAQKYGIADTTVSAIWKNREKGPPRSSTDPGRYTDTVHDHLLDVPCDLRELSSEIASDTHAAAPSRASLRRASQAHRIPPHSPTTMEETVDEETTNQQDCHSAQGSHSAPKPLSTASVPAQPSATNASAPLDAASASFRTTFEQNDPGRLSPARRALPETTPSSKFITSTAYRCRRLNAVGVISRAYWNETPEQILNDLRYRNPDANIIAARRMGKSASILITFASGPVPQTIKYMCVVHRCTRYKGSPDACTNCRKPGHRYDVCTLPKVDSARDARAWTKATSAPKALLREEEVALLREEVRHLRAAIDYPTQHPCNPSNFINPTLHPSSPSTINTPIFHSPSPKETPPR</sequence>
<accession>A0A9D4Q3U9</accession>
<gene>
    <name evidence="2" type="ORF">HPB52_001664</name>
</gene>
<reference evidence="2" key="2">
    <citation type="submission" date="2021-09" db="EMBL/GenBank/DDBJ databases">
        <authorList>
            <person name="Jia N."/>
            <person name="Wang J."/>
            <person name="Shi W."/>
            <person name="Du L."/>
            <person name="Sun Y."/>
            <person name="Zhan W."/>
            <person name="Jiang J."/>
            <person name="Wang Q."/>
            <person name="Zhang B."/>
            <person name="Ji P."/>
            <person name="Sakyi L.B."/>
            <person name="Cui X."/>
            <person name="Yuan T."/>
            <person name="Jiang B."/>
            <person name="Yang W."/>
            <person name="Lam T.T.-Y."/>
            <person name="Chang Q."/>
            <person name="Ding S."/>
            <person name="Wang X."/>
            <person name="Zhu J."/>
            <person name="Ruan X."/>
            <person name="Zhao L."/>
            <person name="Wei J."/>
            <person name="Que T."/>
            <person name="Du C."/>
            <person name="Cheng J."/>
            <person name="Dai P."/>
            <person name="Han X."/>
            <person name="Huang E."/>
            <person name="Gao Y."/>
            <person name="Liu J."/>
            <person name="Shao H."/>
            <person name="Ye R."/>
            <person name="Li L."/>
            <person name="Wei W."/>
            <person name="Wang X."/>
            <person name="Wang C."/>
            <person name="Huo Q."/>
            <person name="Li W."/>
            <person name="Guo W."/>
            <person name="Chen H."/>
            <person name="Chen S."/>
            <person name="Zhou L."/>
            <person name="Zhou L."/>
            <person name="Ni X."/>
            <person name="Tian J."/>
            <person name="Zhou Y."/>
            <person name="Sheng Y."/>
            <person name="Liu T."/>
            <person name="Pan Y."/>
            <person name="Xia L."/>
            <person name="Li J."/>
            <person name="Zhao F."/>
            <person name="Cao W."/>
        </authorList>
    </citation>
    <scope>NUCLEOTIDE SEQUENCE</scope>
    <source>
        <strain evidence="2">Rsan-2018</strain>
        <tissue evidence="2">Larvae</tissue>
    </source>
</reference>
<feature type="compositionally biased region" description="Polar residues" evidence="1">
    <location>
        <begin position="330"/>
        <end position="344"/>
    </location>
</feature>
<dbReference type="VEuPathDB" id="VectorBase:RSAN_038048"/>
<reference evidence="2" key="1">
    <citation type="journal article" date="2020" name="Cell">
        <title>Large-Scale Comparative Analyses of Tick Genomes Elucidate Their Genetic Diversity and Vector Capacities.</title>
        <authorList>
            <consortium name="Tick Genome and Microbiome Consortium (TIGMIC)"/>
            <person name="Jia N."/>
            <person name="Wang J."/>
            <person name="Shi W."/>
            <person name="Du L."/>
            <person name="Sun Y."/>
            <person name="Zhan W."/>
            <person name="Jiang J.F."/>
            <person name="Wang Q."/>
            <person name="Zhang B."/>
            <person name="Ji P."/>
            <person name="Bell-Sakyi L."/>
            <person name="Cui X.M."/>
            <person name="Yuan T.T."/>
            <person name="Jiang B.G."/>
            <person name="Yang W.F."/>
            <person name="Lam T.T."/>
            <person name="Chang Q.C."/>
            <person name="Ding S.J."/>
            <person name="Wang X.J."/>
            <person name="Zhu J.G."/>
            <person name="Ruan X.D."/>
            <person name="Zhao L."/>
            <person name="Wei J.T."/>
            <person name="Ye R.Z."/>
            <person name="Que T.C."/>
            <person name="Du C.H."/>
            <person name="Zhou Y.H."/>
            <person name="Cheng J.X."/>
            <person name="Dai P.F."/>
            <person name="Guo W.B."/>
            <person name="Han X.H."/>
            <person name="Huang E.J."/>
            <person name="Li L.F."/>
            <person name="Wei W."/>
            <person name="Gao Y.C."/>
            <person name="Liu J.Z."/>
            <person name="Shao H.Z."/>
            <person name="Wang X."/>
            <person name="Wang C.C."/>
            <person name="Yang T.C."/>
            <person name="Huo Q.B."/>
            <person name="Li W."/>
            <person name="Chen H.Y."/>
            <person name="Chen S.E."/>
            <person name="Zhou L.G."/>
            <person name="Ni X.B."/>
            <person name="Tian J.H."/>
            <person name="Sheng Y."/>
            <person name="Liu T."/>
            <person name="Pan Y.S."/>
            <person name="Xia L.Y."/>
            <person name="Li J."/>
            <person name="Zhao F."/>
            <person name="Cao W.C."/>
        </authorList>
    </citation>
    <scope>NUCLEOTIDE SEQUENCE</scope>
    <source>
        <strain evidence="2">Rsan-2018</strain>
    </source>
</reference>
<dbReference type="AlphaFoldDB" id="A0A9D4Q3U9"/>
<feature type="region of interest" description="Disordered" evidence="1">
    <location>
        <begin position="62"/>
        <end position="134"/>
    </location>
</feature>
<feature type="region of interest" description="Disordered" evidence="1">
    <location>
        <begin position="147"/>
        <end position="167"/>
    </location>
</feature>
<dbReference type="Gene3D" id="1.10.10.60">
    <property type="entry name" value="Homeodomain-like"/>
    <property type="match status" value="1"/>
</dbReference>
<name>A0A9D4Q3U9_RHISA</name>
<feature type="region of interest" description="Disordered" evidence="1">
    <location>
        <begin position="21"/>
        <end position="41"/>
    </location>
</feature>
<protein>
    <submittedName>
        <fullName evidence="2">Uncharacterized protein</fullName>
    </submittedName>
</protein>
<feature type="compositionally biased region" description="Polar residues" evidence="1">
    <location>
        <begin position="119"/>
        <end position="133"/>
    </location>
</feature>
<evidence type="ECO:0000313" key="3">
    <source>
        <dbReference type="Proteomes" id="UP000821837"/>
    </source>
</evidence>
<evidence type="ECO:0000256" key="1">
    <source>
        <dbReference type="SAM" id="MobiDB-lite"/>
    </source>
</evidence>
<evidence type="ECO:0000313" key="2">
    <source>
        <dbReference type="EMBL" id="KAH7967704.1"/>
    </source>
</evidence>
<dbReference type="Proteomes" id="UP000821837">
    <property type="component" value="Unassembled WGS sequence"/>
</dbReference>
<keyword evidence="3" id="KW-1185">Reference proteome</keyword>
<comment type="caution">
    <text evidence="2">The sequence shown here is derived from an EMBL/GenBank/DDBJ whole genome shotgun (WGS) entry which is preliminary data.</text>
</comment>